<evidence type="ECO:0000313" key="4">
    <source>
        <dbReference type="Proteomes" id="UP000005239"/>
    </source>
</evidence>
<dbReference type="AlphaFoldDB" id="A0A8R1Z6D8"/>
<proteinExistence type="predicted"/>
<dbReference type="Proteomes" id="UP000005239">
    <property type="component" value="Unassembled WGS sequence"/>
</dbReference>
<accession>A0A8R1Z6D8</accession>
<dbReference type="InterPro" id="IPR006578">
    <property type="entry name" value="MADF-dom"/>
</dbReference>
<dbReference type="InterPro" id="IPR039353">
    <property type="entry name" value="TF_Adf1"/>
</dbReference>
<keyword evidence="4" id="KW-1185">Reference proteome</keyword>
<evidence type="ECO:0000256" key="1">
    <source>
        <dbReference type="SAM" id="MobiDB-lite"/>
    </source>
</evidence>
<dbReference type="Pfam" id="PF10545">
    <property type="entry name" value="MADF_DNA_bdg"/>
    <property type="match status" value="1"/>
</dbReference>
<feature type="domain" description="MADF" evidence="2">
    <location>
        <begin position="306"/>
        <end position="400"/>
    </location>
</feature>
<name>A0A8R1Z6D8_PRIPA</name>
<dbReference type="SMART" id="SM00595">
    <property type="entry name" value="MADF"/>
    <property type="match status" value="2"/>
</dbReference>
<sequence length="612" mass="64753">AAAAAAAAILQHVQQQQPTDVVVVMKLEDGGDDTAAALFDMSHEETIETETIRFIDAIRERPAIWNRNLRTYKDAQLKDNLFAQIEEELGWAAIEEATTESIGKRAKGFWSKLLGNLRRVQKQPAEIGPHTITEACVAALDFYIEMLDDVSAKKEANRQAAASVTGPGCTDYGSALDSVASAAQSAALASLINSVAENSGVMPQSLGYILGEDPSAFLQRVVKMYPAAGEEPEEPLVIKQEEPSLLLGMMEEAGEQKASSSSSSSDLPPEVTSSSDNKMLNIGQLMDAAMCYEGEHDDGDEADVLRFIGAIEAREGLWKRSSSLYRMPAMKLTWFAEVEVECAMAPAAGHNARQRWQRLIASYRTYVSEIVQGRSTGFISPSTRAFKYYEAMQFYEESYKASIAVNCRRRETLTAKRLINLADGCGGAGGFGAAAYAAAAAAAAAAAGSNVAAAAAAAATPKTTAESRVMNQMLESIVAMSQLPTTSFGVTGTTTSISNGSSPARNGSAFSSPDLKKRRKESASLSLGSSSSASPSGFAAVATAPAAALAAASTAAAAASAAERNGVAKMPNHSELYALIDHVMEGLGLIQATQAKGEIISFLVQMKQKYEK</sequence>
<feature type="region of interest" description="Disordered" evidence="1">
    <location>
        <begin position="252"/>
        <end position="277"/>
    </location>
</feature>
<dbReference type="PANTHER" id="PTHR12243">
    <property type="entry name" value="MADF DOMAIN TRANSCRIPTION FACTOR"/>
    <property type="match status" value="1"/>
</dbReference>
<feature type="compositionally biased region" description="Low complexity" evidence="1">
    <location>
        <begin position="259"/>
        <end position="275"/>
    </location>
</feature>
<feature type="region of interest" description="Disordered" evidence="1">
    <location>
        <begin position="491"/>
        <end position="515"/>
    </location>
</feature>
<evidence type="ECO:0000313" key="3">
    <source>
        <dbReference type="EnsemblMetazoa" id="PPA46842.1"/>
    </source>
</evidence>
<feature type="domain" description="MADF" evidence="2">
    <location>
        <begin position="53"/>
        <end position="148"/>
    </location>
</feature>
<organism evidence="3 4">
    <name type="scientific">Pristionchus pacificus</name>
    <name type="common">Parasitic nematode worm</name>
    <dbReference type="NCBI Taxonomy" id="54126"/>
    <lineage>
        <taxon>Eukaryota</taxon>
        <taxon>Metazoa</taxon>
        <taxon>Ecdysozoa</taxon>
        <taxon>Nematoda</taxon>
        <taxon>Chromadorea</taxon>
        <taxon>Rhabditida</taxon>
        <taxon>Rhabditina</taxon>
        <taxon>Diplogasteromorpha</taxon>
        <taxon>Diplogasteroidea</taxon>
        <taxon>Neodiplogasteridae</taxon>
        <taxon>Pristionchus</taxon>
    </lineage>
</organism>
<dbReference type="PANTHER" id="PTHR12243:SF67">
    <property type="entry name" value="COREPRESSOR OF PANGOLIN, ISOFORM A-RELATED"/>
    <property type="match status" value="1"/>
</dbReference>
<dbReference type="EnsemblMetazoa" id="PPA46842.1">
    <property type="protein sequence ID" value="PPA46842.1"/>
    <property type="gene ID" value="WBGene00304621"/>
</dbReference>
<gene>
    <name evidence="3" type="primary">WBGene00304621</name>
</gene>
<feature type="compositionally biased region" description="Low complexity" evidence="1">
    <location>
        <begin position="491"/>
        <end position="502"/>
    </location>
</feature>
<evidence type="ECO:0000259" key="2">
    <source>
        <dbReference type="PROSITE" id="PS51029"/>
    </source>
</evidence>
<protein>
    <recommendedName>
        <fullName evidence="2">MADF domain-containing protein</fullName>
    </recommendedName>
</protein>
<reference evidence="3" key="2">
    <citation type="submission" date="2022-06" db="UniProtKB">
        <authorList>
            <consortium name="EnsemblMetazoa"/>
        </authorList>
    </citation>
    <scope>IDENTIFICATION</scope>
    <source>
        <strain evidence="3">PS312</strain>
    </source>
</reference>
<reference evidence="4" key="1">
    <citation type="journal article" date="2008" name="Nat. Genet.">
        <title>The Pristionchus pacificus genome provides a unique perspective on nematode lifestyle and parasitism.</title>
        <authorList>
            <person name="Dieterich C."/>
            <person name="Clifton S.W."/>
            <person name="Schuster L.N."/>
            <person name="Chinwalla A."/>
            <person name="Delehaunty K."/>
            <person name="Dinkelacker I."/>
            <person name="Fulton L."/>
            <person name="Fulton R."/>
            <person name="Godfrey J."/>
            <person name="Minx P."/>
            <person name="Mitreva M."/>
            <person name="Roeseler W."/>
            <person name="Tian H."/>
            <person name="Witte H."/>
            <person name="Yang S.P."/>
            <person name="Wilson R.K."/>
            <person name="Sommer R.J."/>
        </authorList>
    </citation>
    <scope>NUCLEOTIDE SEQUENCE [LARGE SCALE GENOMIC DNA]</scope>
    <source>
        <strain evidence="4">PS312</strain>
    </source>
</reference>
<dbReference type="PROSITE" id="PS51029">
    <property type="entry name" value="MADF"/>
    <property type="match status" value="2"/>
</dbReference>